<reference evidence="1 2" key="1">
    <citation type="journal article" date="2015" name="Genome Announc.">
        <title>Expanding the biotechnology potential of lactobacilli through comparative genomics of 213 strains and associated genera.</title>
        <authorList>
            <person name="Sun Z."/>
            <person name="Harris H.M."/>
            <person name="McCann A."/>
            <person name="Guo C."/>
            <person name="Argimon S."/>
            <person name="Zhang W."/>
            <person name="Yang X."/>
            <person name="Jeffery I.B."/>
            <person name="Cooney J.C."/>
            <person name="Kagawa T.F."/>
            <person name="Liu W."/>
            <person name="Song Y."/>
            <person name="Salvetti E."/>
            <person name="Wrobel A."/>
            <person name="Rasinkangas P."/>
            <person name="Parkhill J."/>
            <person name="Rea M.C."/>
            <person name="O'Sullivan O."/>
            <person name="Ritari J."/>
            <person name="Douillard F.P."/>
            <person name="Paul Ross R."/>
            <person name="Yang R."/>
            <person name="Briner A.E."/>
            <person name="Felis G.E."/>
            <person name="de Vos W.M."/>
            <person name="Barrangou R."/>
            <person name="Klaenhammer T.R."/>
            <person name="Caufield P.W."/>
            <person name="Cui Y."/>
            <person name="Zhang H."/>
            <person name="O'Toole P.W."/>
        </authorList>
    </citation>
    <scope>NUCLEOTIDE SEQUENCE [LARGE SCALE GENOMIC DNA]</scope>
    <source>
        <strain evidence="1 2">DSM 16761</strain>
    </source>
</reference>
<protein>
    <submittedName>
        <fullName evidence="1">Uncharacterized protein</fullName>
    </submittedName>
</protein>
<dbReference type="EMBL" id="AZFU01000034">
    <property type="protein sequence ID" value="KRM02921.1"/>
    <property type="molecule type" value="Genomic_DNA"/>
</dbReference>
<evidence type="ECO:0000313" key="2">
    <source>
        <dbReference type="Proteomes" id="UP000051307"/>
    </source>
</evidence>
<organism evidence="1 2">
    <name type="scientific">Lactobacillus kitasatonis DSM 16761 = JCM 1039</name>
    <dbReference type="NCBI Taxonomy" id="1423767"/>
    <lineage>
        <taxon>Bacteria</taxon>
        <taxon>Bacillati</taxon>
        <taxon>Bacillota</taxon>
        <taxon>Bacilli</taxon>
        <taxon>Lactobacillales</taxon>
        <taxon>Lactobacillaceae</taxon>
        <taxon>Lactobacillus</taxon>
    </lineage>
</organism>
<name>A0A0R1VIB3_9LACO</name>
<evidence type="ECO:0000313" key="1">
    <source>
        <dbReference type="EMBL" id="KRM02921.1"/>
    </source>
</evidence>
<sequence>MKKFIKIRKSTEIIKFSPDRVHDDYSKWAHKGYARWANLQYDKQLAFKKERIQRLLTKEGLNGIEVENAIASPFQKHYRNEVVFPVRKVNG</sequence>
<gene>
    <name evidence="1" type="ORF">FC59_GL001303</name>
</gene>
<comment type="caution">
    <text evidence="1">The sequence shown here is derived from an EMBL/GenBank/DDBJ whole genome shotgun (WGS) entry which is preliminary data.</text>
</comment>
<accession>A0A0R1VIB3</accession>
<dbReference type="Proteomes" id="UP000051307">
    <property type="component" value="Unassembled WGS sequence"/>
</dbReference>
<dbReference type="PATRIC" id="fig|1423767.3.peg.1353"/>
<dbReference type="SUPFAM" id="SSF53335">
    <property type="entry name" value="S-adenosyl-L-methionine-dependent methyltransferases"/>
    <property type="match status" value="1"/>
</dbReference>
<dbReference type="InterPro" id="IPR029063">
    <property type="entry name" value="SAM-dependent_MTases_sf"/>
</dbReference>
<dbReference type="Gene3D" id="3.40.50.150">
    <property type="entry name" value="Vaccinia Virus protein VP39"/>
    <property type="match status" value="1"/>
</dbReference>
<dbReference type="eggNOG" id="COG2265">
    <property type="taxonomic scope" value="Bacteria"/>
</dbReference>
<proteinExistence type="predicted"/>
<dbReference type="AlphaFoldDB" id="A0A0R1VIB3"/>
<dbReference type="Gene3D" id="2.40.50.1070">
    <property type="match status" value="1"/>
</dbReference>